<comment type="function">
    <text evidence="14">Component of the F(0) channel, it forms part of the peripheral stalk, linking F(1) to F(0).</text>
</comment>
<evidence type="ECO:0000256" key="11">
    <source>
        <dbReference type="ARBA" id="ARBA00023310"/>
    </source>
</evidence>
<dbReference type="PANTHER" id="PTHR33445">
    <property type="entry name" value="ATP SYNTHASE SUBUNIT B', CHLOROPLASTIC"/>
    <property type="match status" value="1"/>
</dbReference>
<reference evidence="17 18" key="1">
    <citation type="submission" date="2020-08" db="EMBL/GenBank/DDBJ databases">
        <title>Sequencing the genomes of 1000 actinobacteria strains.</title>
        <authorList>
            <person name="Klenk H.-P."/>
        </authorList>
    </citation>
    <scope>NUCLEOTIDE SEQUENCE [LARGE SCALE GENOMIC DNA]</scope>
    <source>
        <strain evidence="17 18">DSM 23040</strain>
    </source>
</reference>
<keyword evidence="7 14" id="KW-0375">Hydrogen ion transport</keyword>
<keyword evidence="3 14" id="KW-0813">Transport</keyword>
<dbReference type="InterPro" id="IPR050059">
    <property type="entry name" value="ATP_synthase_B_chain"/>
</dbReference>
<sequence length="178" mass="19691">MNIAAKDVPGTALLIPAWSEIIWTLLFLVIFALVFMKFILPKMNRVLDERAEKIQGGLQQAEQAQQEVSRLKETQEQELAEARREAAEIREGARQEGARIIAEAKQRADLEAERSLAAGRQQLDAERTAAAAQLRGEVGTMASELASRIVGESLTDDARSSRVIDRFLDDLESSTTAK</sequence>
<dbReference type="CDD" id="cd06503">
    <property type="entry name" value="ATP-synt_Fo_b"/>
    <property type="match status" value="1"/>
</dbReference>
<evidence type="ECO:0000256" key="16">
    <source>
        <dbReference type="SAM" id="Coils"/>
    </source>
</evidence>
<dbReference type="PANTHER" id="PTHR33445:SF1">
    <property type="entry name" value="ATP SYNTHASE SUBUNIT B"/>
    <property type="match status" value="1"/>
</dbReference>
<comment type="similarity">
    <text evidence="2 14 15">Belongs to the ATPase B chain family.</text>
</comment>
<evidence type="ECO:0000256" key="1">
    <source>
        <dbReference type="ARBA" id="ARBA00004162"/>
    </source>
</evidence>
<comment type="caution">
    <text evidence="17">The sequence shown here is derived from an EMBL/GenBank/DDBJ whole genome shotgun (WGS) entry which is preliminary data.</text>
</comment>
<evidence type="ECO:0000256" key="8">
    <source>
        <dbReference type="ARBA" id="ARBA00022989"/>
    </source>
</evidence>
<name>A0A839QTM8_9MICO</name>
<dbReference type="SUPFAM" id="SSF81573">
    <property type="entry name" value="F1F0 ATP synthase subunit B, membrane domain"/>
    <property type="match status" value="1"/>
</dbReference>
<evidence type="ECO:0000256" key="3">
    <source>
        <dbReference type="ARBA" id="ARBA00022448"/>
    </source>
</evidence>
<dbReference type="InterPro" id="IPR002146">
    <property type="entry name" value="ATP_synth_b/b'su_bac/chlpt"/>
</dbReference>
<comment type="subcellular location">
    <subcellularLocation>
        <location evidence="1 14">Cell membrane</location>
        <topology evidence="1 14">Single-pass membrane protein</topology>
    </subcellularLocation>
</comment>
<dbReference type="GO" id="GO:0045259">
    <property type="term" value="C:proton-transporting ATP synthase complex"/>
    <property type="evidence" value="ECO:0007669"/>
    <property type="project" value="UniProtKB-KW"/>
</dbReference>
<keyword evidence="11 14" id="KW-0066">ATP synthesis</keyword>
<keyword evidence="18" id="KW-1185">Reference proteome</keyword>
<dbReference type="Proteomes" id="UP000568050">
    <property type="component" value="Unassembled WGS sequence"/>
</dbReference>
<dbReference type="RefSeq" id="WP_183373914.1">
    <property type="nucleotide sequence ID" value="NZ_CBCSFZ010000010.1"/>
</dbReference>
<dbReference type="HAMAP" id="MF_01398">
    <property type="entry name" value="ATP_synth_b_bprime"/>
    <property type="match status" value="1"/>
</dbReference>
<dbReference type="GO" id="GO:0046933">
    <property type="term" value="F:proton-transporting ATP synthase activity, rotational mechanism"/>
    <property type="evidence" value="ECO:0007669"/>
    <property type="project" value="UniProtKB-UniRule"/>
</dbReference>
<dbReference type="Pfam" id="PF00430">
    <property type="entry name" value="ATP-synt_B"/>
    <property type="match status" value="1"/>
</dbReference>
<keyword evidence="6 14" id="KW-0812">Transmembrane</keyword>
<keyword evidence="16" id="KW-0175">Coiled coil</keyword>
<dbReference type="EMBL" id="JACHWP010000001">
    <property type="protein sequence ID" value="MBB3022120.1"/>
    <property type="molecule type" value="Genomic_DNA"/>
</dbReference>
<protein>
    <recommendedName>
        <fullName evidence="14">ATP synthase subunit b</fullName>
    </recommendedName>
    <alternativeName>
        <fullName evidence="14">ATP synthase F(0) sector subunit b</fullName>
    </alternativeName>
    <alternativeName>
        <fullName evidence="14">ATPase subunit I</fullName>
    </alternativeName>
    <alternativeName>
        <fullName evidence="14">F-type ATPase subunit b</fullName>
        <shortName evidence="14">F-ATPase subunit b</shortName>
    </alternativeName>
</protein>
<dbReference type="NCBIfam" id="TIGR01144">
    <property type="entry name" value="ATP_synt_b"/>
    <property type="match status" value="1"/>
</dbReference>
<evidence type="ECO:0000313" key="18">
    <source>
        <dbReference type="Proteomes" id="UP000568050"/>
    </source>
</evidence>
<evidence type="ECO:0000256" key="15">
    <source>
        <dbReference type="RuleBase" id="RU003848"/>
    </source>
</evidence>
<evidence type="ECO:0000256" key="5">
    <source>
        <dbReference type="ARBA" id="ARBA00022547"/>
    </source>
</evidence>
<keyword evidence="5 14" id="KW-0138">CF(0)</keyword>
<comment type="function">
    <text evidence="12 14">F(1)F(0) ATP synthase produces ATP from ADP in the presence of a proton or sodium gradient. F-type ATPases consist of two structural domains, F(1) containing the extramembraneous catalytic core and F(0) containing the membrane proton channel, linked together by a central stalk and a peripheral stalk. During catalysis, ATP synthesis in the catalytic domain of F(1) is coupled via a rotary mechanism of the central stalk subunits to proton translocation.</text>
</comment>
<dbReference type="InterPro" id="IPR005864">
    <property type="entry name" value="ATP_synth_F0_bsu_bac"/>
</dbReference>
<evidence type="ECO:0000256" key="7">
    <source>
        <dbReference type="ARBA" id="ARBA00022781"/>
    </source>
</evidence>
<evidence type="ECO:0000256" key="13">
    <source>
        <dbReference type="ARBA" id="ARBA00025830"/>
    </source>
</evidence>
<evidence type="ECO:0000256" key="12">
    <source>
        <dbReference type="ARBA" id="ARBA00025198"/>
    </source>
</evidence>
<feature type="transmembrane region" description="Helical" evidence="14">
    <location>
        <begin position="21"/>
        <end position="40"/>
    </location>
</feature>
<evidence type="ECO:0000256" key="2">
    <source>
        <dbReference type="ARBA" id="ARBA00005513"/>
    </source>
</evidence>
<keyword evidence="4 14" id="KW-1003">Cell membrane</keyword>
<evidence type="ECO:0000313" key="17">
    <source>
        <dbReference type="EMBL" id="MBB3022120.1"/>
    </source>
</evidence>
<keyword evidence="10 14" id="KW-0472">Membrane</keyword>
<feature type="coiled-coil region" evidence="16">
    <location>
        <begin position="54"/>
        <end position="92"/>
    </location>
</feature>
<evidence type="ECO:0000256" key="14">
    <source>
        <dbReference type="HAMAP-Rule" id="MF_01398"/>
    </source>
</evidence>
<keyword evidence="9 14" id="KW-0406">Ion transport</keyword>
<dbReference type="GO" id="GO:0046961">
    <property type="term" value="F:proton-transporting ATPase activity, rotational mechanism"/>
    <property type="evidence" value="ECO:0007669"/>
    <property type="project" value="TreeGrafter"/>
</dbReference>
<evidence type="ECO:0000256" key="6">
    <source>
        <dbReference type="ARBA" id="ARBA00022692"/>
    </source>
</evidence>
<evidence type="ECO:0000256" key="4">
    <source>
        <dbReference type="ARBA" id="ARBA00022475"/>
    </source>
</evidence>
<keyword evidence="8 14" id="KW-1133">Transmembrane helix</keyword>
<dbReference type="GO" id="GO:0005886">
    <property type="term" value="C:plasma membrane"/>
    <property type="evidence" value="ECO:0007669"/>
    <property type="project" value="UniProtKB-SubCell"/>
</dbReference>
<dbReference type="Gene3D" id="1.20.5.620">
    <property type="entry name" value="F1F0 ATP synthase subunit B, membrane domain"/>
    <property type="match status" value="1"/>
</dbReference>
<accession>A0A839QTM8</accession>
<comment type="subunit">
    <text evidence="13 14">F-type ATPases have 2 components, F(1) - the catalytic core - and F(0) - the membrane proton channel. F(1) has five subunits: alpha(3), beta(3), gamma(1), delta(1), epsilon(1). F(0) has three main subunits: a(1), b(2) and c(10-14). The alpha and beta chains form an alternating ring which encloses part of the gamma chain. F(1) is attached to F(0) by a central stalk formed by the gamma and epsilon chains, while a peripheral stalk is formed by the delta and b chains.</text>
</comment>
<dbReference type="AlphaFoldDB" id="A0A839QTM8"/>
<evidence type="ECO:0000256" key="9">
    <source>
        <dbReference type="ARBA" id="ARBA00023065"/>
    </source>
</evidence>
<dbReference type="NCBIfam" id="NF004412">
    <property type="entry name" value="PRK05759.1-3"/>
    <property type="match status" value="1"/>
</dbReference>
<gene>
    <name evidence="14" type="primary">atpF</name>
    <name evidence="17" type="ORF">FHX50_000368</name>
</gene>
<dbReference type="InterPro" id="IPR028987">
    <property type="entry name" value="ATP_synth_B-like_membr_sf"/>
</dbReference>
<proteinExistence type="inferred from homology"/>
<evidence type="ECO:0000256" key="10">
    <source>
        <dbReference type="ARBA" id="ARBA00023136"/>
    </source>
</evidence>
<organism evidence="17 18">
    <name type="scientific">Helcobacillus massiliensis</name>
    <dbReference type="NCBI Taxonomy" id="521392"/>
    <lineage>
        <taxon>Bacteria</taxon>
        <taxon>Bacillati</taxon>
        <taxon>Actinomycetota</taxon>
        <taxon>Actinomycetes</taxon>
        <taxon>Micrococcales</taxon>
        <taxon>Dermabacteraceae</taxon>
        <taxon>Helcobacillus</taxon>
    </lineage>
</organism>